<accession>A0A8S1NYC4</accession>
<dbReference type="AlphaFoldDB" id="A0A8S1NYC4"/>
<comment type="similarity">
    <text evidence="2">Belongs to the phosphoglycerate mutase family. BPG-dependent PGAM subfamily.</text>
</comment>
<name>A0A8S1NYC4_PARPR</name>
<evidence type="ECO:0000256" key="8">
    <source>
        <dbReference type="PIRSR" id="PIRSR613078-3"/>
    </source>
</evidence>
<evidence type="ECO:0000256" key="2">
    <source>
        <dbReference type="ARBA" id="ARBA00006717"/>
    </source>
</evidence>
<keyword evidence="10" id="KW-1185">Reference proteome</keyword>
<reference evidence="9" key="1">
    <citation type="submission" date="2021-01" db="EMBL/GenBank/DDBJ databases">
        <authorList>
            <consortium name="Genoscope - CEA"/>
            <person name="William W."/>
        </authorList>
    </citation>
    <scope>NUCLEOTIDE SEQUENCE</scope>
</reference>
<dbReference type="OMA" id="MDDKHPY"/>
<evidence type="ECO:0000256" key="5">
    <source>
        <dbReference type="ARBA" id="ARBA00023235"/>
    </source>
</evidence>
<dbReference type="Pfam" id="PF00300">
    <property type="entry name" value="His_Phos_1"/>
    <property type="match status" value="2"/>
</dbReference>
<evidence type="ECO:0000256" key="6">
    <source>
        <dbReference type="PIRSR" id="PIRSR613078-1"/>
    </source>
</evidence>
<feature type="binding site" evidence="7">
    <location>
        <begin position="97"/>
        <end position="100"/>
    </location>
    <ligand>
        <name>substrate</name>
    </ligand>
</feature>
<evidence type="ECO:0000256" key="1">
    <source>
        <dbReference type="ARBA" id="ARBA00000380"/>
    </source>
</evidence>
<keyword evidence="5" id="KW-0413">Isomerase</keyword>
<evidence type="ECO:0000256" key="7">
    <source>
        <dbReference type="PIRSR" id="PIRSR613078-2"/>
    </source>
</evidence>
<evidence type="ECO:0000313" key="9">
    <source>
        <dbReference type="EMBL" id="CAD8092374.1"/>
    </source>
</evidence>
<dbReference type="GO" id="GO:0006096">
    <property type="term" value="P:glycolytic process"/>
    <property type="evidence" value="ECO:0007669"/>
    <property type="project" value="UniProtKB-KW"/>
</dbReference>
<keyword evidence="4" id="KW-0324">Glycolysis</keyword>
<protein>
    <recommendedName>
        <fullName evidence="3">phosphoglycerate mutase (2,3-diphosphoglycerate-dependent)</fullName>
        <ecNumber evidence="3">5.4.2.11</ecNumber>
    </recommendedName>
</protein>
<proteinExistence type="inferred from homology"/>
<dbReference type="InterPro" id="IPR005952">
    <property type="entry name" value="Phosphogly_mut1"/>
</dbReference>
<feature type="binding site" evidence="7">
    <location>
        <position position="108"/>
    </location>
    <ligand>
        <name>substrate</name>
    </ligand>
</feature>
<dbReference type="NCBIfam" id="NF010713">
    <property type="entry name" value="PRK14115.1"/>
    <property type="match status" value="1"/>
</dbReference>
<dbReference type="FunFam" id="3.40.50.1240:FF:000003">
    <property type="entry name" value="2,3-bisphosphoglycerate-dependent phosphoglycerate mutase"/>
    <property type="match status" value="1"/>
</dbReference>
<sequence>MQKVFKNALAKYRVVFLRHGESQWNKENRFTGWHDVTLSQKGVEEAKAAGQLLKKEGFQFHQVYTSVLTRAIQTYNYAAEEMGCHYLPVTKSWRLNERHYGALQGLNKSETAQKHGEDQVKIWRRSYDIPPPPLDPTDARNPAYDRRYADVPKDALPLTECLKDTVVRVIPYWHDHIAQDILAGKNVLVVAHGNSLRSIVKYLDNVSEKDILELNIPTSVPLVYEFDSNLKSLGSYYLGDQEEIRKKMEAVAKQGAKK</sequence>
<dbReference type="CDD" id="cd07067">
    <property type="entry name" value="HP_PGM_like"/>
    <property type="match status" value="1"/>
</dbReference>
<evidence type="ECO:0000256" key="3">
    <source>
        <dbReference type="ARBA" id="ARBA00012028"/>
    </source>
</evidence>
<dbReference type="InterPro" id="IPR013078">
    <property type="entry name" value="His_Pase_superF_clade-1"/>
</dbReference>
<feature type="binding site" evidence="7">
    <location>
        <begin position="31"/>
        <end position="32"/>
    </location>
    <ligand>
        <name>substrate</name>
    </ligand>
</feature>
<dbReference type="Proteomes" id="UP000688137">
    <property type="component" value="Unassembled WGS sequence"/>
</dbReference>
<feature type="active site" description="Proton donor/acceptor" evidence="6">
    <location>
        <position position="97"/>
    </location>
</feature>
<dbReference type="EC" id="5.4.2.11" evidence="3"/>
<feature type="site" description="Transition state stabilizer" evidence="8">
    <location>
        <position position="192"/>
    </location>
</feature>
<comment type="caution">
    <text evidence="9">The sequence shown here is derived from an EMBL/GenBank/DDBJ whole genome shotgun (WGS) entry which is preliminary data.</text>
</comment>
<dbReference type="GO" id="GO:0004619">
    <property type="term" value="F:phosphoglycerate mutase activity"/>
    <property type="evidence" value="ECO:0007669"/>
    <property type="project" value="UniProtKB-EC"/>
</dbReference>
<dbReference type="HAMAP" id="MF_01039">
    <property type="entry name" value="PGAM_GpmA"/>
    <property type="match status" value="1"/>
</dbReference>
<gene>
    <name evidence="9" type="ORF">PPRIM_AZ9-3.1.T0900155</name>
</gene>
<dbReference type="NCBIfam" id="TIGR01258">
    <property type="entry name" value="pgm_1"/>
    <property type="match status" value="1"/>
</dbReference>
<dbReference type="PANTHER" id="PTHR11931">
    <property type="entry name" value="PHOSPHOGLYCERATE MUTASE"/>
    <property type="match status" value="1"/>
</dbReference>
<comment type="catalytic activity">
    <reaction evidence="1">
        <text>(2R)-2-phosphoglycerate = (2R)-3-phosphoglycerate</text>
        <dbReference type="Rhea" id="RHEA:15901"/>
        <dbReference type="ChEBI" id="CHEBI:58272"/>
        <dbReference type="ChEBI" id="CHEBI:58289"/>
        <dbReference type="EC" id="5.4.2.11"/>
    </reaction>
</comment>
<feature type="binding site" evidence="7">
    <location>
        <position position="70"/>
    </location>
    <ligand>
        <name>substrate</name>
    </ligand>
</feature>
<evidence type="ECO:0000313" key="10">
    <source>
        <dbReference type="Proteomes" id="UP000688137"/>
    </source>
</evidence>
<feature type="binding site" evidence="7">
    <location>
        <begin position="193"/>
        <end position="194"/>
    </location>
    <ligand>
        <name>substrate</name>
    </ligand>
</feature>
<dbReference type="SMART" id="SM00855">
    <property type="entry name" value="PGAM"/>
    <property type="match status" value="1"/>
</dbReference>
<feature type="binding site" evidence="7">
    <location>
        <begin position="18"/>
        <end position="25"/>
    </location>
    <ligand>
        <name>substrate</name>
    </ligand>
</feature>
<feature type="active site" description="Tele-phosphohistidine intermediate" evidence="6">
    <location>
        <position position="19"/>
    </location>
</feature>
<feature type="binding site" evidence="7">
    <location>
        <begin position="124"/>
        <end position="125"/>
    </location>
    <ligand>
        <name>substrate</name>
    </ligand>
</feature>
<organism evidence="9 10">
    <name type="scientific">Paramecium primaurelia</name>
    <dbReference type="NCBI Taxonomy" id="5886"/>
    <lineage>
        <taxon>Eukaryota</taxon>
        <taxon>Sar</taxon>
        <taxon>Alveolata</taxon>
        <taxon>Ciliophora</taxon>
        <taxon>Intramacronucleata</taxon>
        <taxon>Oligohymenophorea</taxon>
        <taxon>Peniculida</taxon>
        <taxon>Parameciidae</taxon>
        <taxon>Paramecium</taxon>
    </lineage>
</organism>
<dbReference type="EMBL" id="CAJJDM010000093">
    <property type="protein sequence ID" value="CAD8092374.1"/>
    <property type="molecule type" value="Genomic_DNA"/>
</dbReference>
<evidence type="ECO:0000256" key="4">
    <source>
        <dbReference type="ARBA" id="ARBA00023152"/>
    </source>
</evidence>